<organism evidence="5 6">
    <name type="scientific">Actinomadura soli</name>
    <dbReference type="NCBI Taxonomy" id="2508997"/>
    <lineage>
        <taxon>Bacteria</taxon>
        <taxon>Bacillati</taxon>
        <taxon>Actinomycetota</taxon>
        <taxon>Actinomycetes</taxon>
        <taxon>Streptosporangiales</taxon>
        <taxon>Thermomonosporaceae</taxon>
        <taxon>Actinomadura</taxon>
    </lineage>
</organism>
<evidence type="ECO:0000313" key="5">
    <source>
        <dbReference type="EMBL" id="TMR03817.1"/>
    </source>
</evidence>
<evidence type="ECO:0000313" key="6">
    <source>
        <dbReference type="Proteomes" id="UP000309174"/>
    </source>
</evidence>
<evidence type="ECO:0000259" key="4">
    <source>
        <dbReference type="Pfam" id="PF25000"/>
    </source>
</evidence>
<proteinExistence type="predicted"/>
<dbReference type="InterPro" id="IPR000157">
    <property type="entry name" value="TIR_dom"/>
</dbReference>
<evidence type="ECO:0000256" key="1">
    <source>
        <dbReference type="SAM" id="MobiDB-lite"/>
    </source>
</evidence>
<dbReference type="OrthoDB" id="580767at2"/>
<dbReference type="Pfam" id="PF13676">
    <property type="entry name" value="TIR_2"/>
    <property type="match status" value="1"/>
</dbReference>
<feature type="region of interest" description="Disordered" evidence="1">
    <location>
        <begin position="1"/>
        <end position="23"/>
    </location>
</feature>
<dbReference type="Pfam" id="PF13614">
    <property type="entry name" value="AAA_31"/>
    <property type="match status" value="1"/>
</dbReference>
<dbReference type="PANTHER" id="PTHR46082">
    <property type="entry name" value="ATP/GTP-BINDING PROTEIN-RELATED"/>
    <property type="match status" value="1"/>
</dbReference>
<dbReference type="Pfam" id="PF13374">
    <property type="entry name" value="TPR_10"/>
    <property type="match status" value="3"/>
</dbReference>
<dbReference type="Pfam" id="PF13424">
    <property type="entry name" value="TPR_12"/>
    <property type="match status" value="2"/>
</dbReference>
<feature type="domain" description="DUF7779" evidence="4">
    <location>
        <begin position="751"/>
        <end position="839"/>
    </location>
</feature>
<dbReference type="InterPro" id="IPR027417">
    <property type="entry name" value="P-loop_NTPase"/>
</dbReference>
<dbReference type="Pfam" id="PF25000">
    <property type="entry name" value="DUF7779"/>
    <property type="match status" value="1"/>
</dbReference>
<dbReference type="SUPFAM" id="SSF48452">
    <property type="entry name" value="TPR-like"/>
    <property type="match status" value="4"/>
</dbReference>
<evidence type="ECO:0000259" key="2">
    <source>
        <dbReference type="Pfam" id="PF13614"/>
    </source>
</evidence>
<accession>A0A5C4JF73</accession>
<dbReference type="RefSeq" id="WP_138644687.1">
    <property type="nucleotide sequence ID" value="NZ_VCKW01000035.1"/>
</dbReference>
<dbReference type="EMBL" id="VCKW01000035">
    <property type="protein sequence ID" value="TMR03817.1"/>
    <property type="molecule type" value="Genomic_DNA"/>
</dbReference>
<name>A0A5C4JF73_9ACTN</name>
<reference evidence="5 6" key="1">
    <citation type="submission" date="2019-05" db="EMBL/GenBank/DDBJ databases">
        <title>Draft genome sequence of Actinomadura sp. 14C53.</title>
        <authorList>
            <person name="Saricaoglu S."/>
            <person name="Isik K."/>
        </authorList>
    </citation>
    <scope>NUCLEOTIDE SEQUENCE [LARGE SCALE GENOMIC DNA]</scope>
    <source>
        <strain evidence="5 6">14C53</strain>
    </source>
</reference>
<dbReference type="NCBIfam" id="NF040586">
    <property type="entry name" value="FxSxx_TPR"/>
    <property type="match status" value="1"/>
</dbReference>
<comment type="caution">
    <text evidence="5">The sequence shown here is derived from an EMBL/GenBank/DDBJ whole genome shotgun (WGS) entry which is preliminary data.</text>
</comment>
<sequence length="1331" mass="147732">MTNPANMTNAATTPDAAITPDGAGKPNGGTIVTFYSYKGGTGRTTALANVAWIMAAAGLKVLVIDWDLESPGLHKFFHPFLDQNILTSTPGVIDMLDEYSWATTNKHADDERDWHRDYAKVLRHAVTLEWEFPGEGTLDFISAGRQNRNYSSLTRALDFDHFYGRLGGGQFFDALREDMRRHYDYVLIDSRTGYSDIADICTLHFPDVLVDCFTLSYQSIDGAADIAHNIDKRDHVRPIRILPVPMRIDFGENAKVEAGRAYARARFDRFPRGMTRQEANGYWLSIEIPYRPYYAFEETLATFGDAPGSPNSMLAAFERLTKVITEGRVGEYRPAEEELRLATLDRFTRRGPTEVSGVLISYVSADRPWVDWMALVLGRAGFRVDTRSVDAATGDVPGDEPGEHTIVLLSPDSVSSPNALRAWESLVSRTAAPQRRLTAVRVQDAALRTVVTDQLPLDLTGLGERDGAEALVRALGRPGYTFDHPAEHSRVGPRFPGSARTAPEIWNADRRNAVFTGRGRLLEVLRDQLLGTTQRVVMPQALHGLGGVGKTQVALEYAHRFKADYDLVWWISAQSADSIRVALANLAEQPQLRLRVGENIADAAGAALEALRRGEPTSRWLLIFDNAENPEELKPYLPGGDGHVLITSRDPAWTELANPVAVDVFTEEEAAEHLVRRVQDISEESARKIGTALGYLPLAIEQAAAWLASTFMPASEYLEALENETASTLERSAESFPQSVAMTWSVTFRQLREASPAAARLLELLAFFSSEPISLDLVYSDVTAGILAAYDETVRDTLVIGKHVREISRFALAKVDQGNKSIRVHPLVQAVIRHGLDPDLTDTTCHDVHKILLGARPSHGDTDDPGNWPNLEEILPHVKPSRAASCDDEDVRQMLTDLVRYQWKRGVFDSAMAAGQELVAEWSGKLGEDHWQWLFLRSQIANVLRSQGNFQEAYDLDQDVLDRQRNSPTLGPTHPHTLITAGNLAADMRAMGDYRGALALDLQTYEQAGTPWGDDHPRTLMIAHNLAIDYRLTGDWESAYRYDTETLRMRRAQLGDDHPYTLFSEANVARDLREAGRYDESVVQLRDVYRRYVDVLGDQILDTLRTGKSLAVSLRRAGLREEALALAEDTYARYQRHFPESPDTLPADLEVAACMGELGDVVGARDRTRAVLARHRAQMGDEHPYTVMIENNLGCYLRYTGDLDTAVALTAKTSSLLVRLLGPGHPLVLLAAVNHANCLGGAGRLEDAEARERDALAGLVRVYGEEHPDTCFGRGNLSVTLEAMGRVSESRELRERAVAGLLRLGEQRPHPLIAAVRDGLRVDRDFELHPV</sequence>
<feature type="domain" description="TIR" evidence="3">
    <location>
        <begin position="358"/>
        <end position="468"/>
    </location>
</feature>
<dbReference type="PANTHER" id="PTHR46082:SF6">
    <property type="entry name" value="AAA+ ATPASE DOMAIN-CONTAINING PROTEIN-RELATED"/>
    <property type="match status" value="1"/>
</dbReference>
<dbReference type="InterPro" id="IPR011990">
    <property type="entry name" value="TPR-like_helical_dom_sf"/>
</dbReference>
<protein>
    <submittedName>
        <fullName evidence="5">Tetratricopeptide repeat protein</fullName>
    </submittedName>
</protein>
<dbReference type="InterPro" id="IPR056681">
    <property type="entry name" value="DUF7779"/>
</dbReference>
<dbReference type="Proteomes" id="UP000309174">
    <property type="component" value="Unassembled WGS sequence"/>
</dbReference>
<dbReference type="Gene3D" id="3.40.50.300">
    <property type="entry name" value="P-loop containing nucleotide triphosphate hydrolases"/>
    <property type="match status" value="2"/>
</dbReference>
<dbReference type="InterPro" id="IPR053137">
    <property type="entry name" value="NLR-like"/>
</dbReference>
<dbReference type="InterPro" id="IPR025669">
    <property type="entry name" value="AAA_dom"/>
</dbReference>
<dbReference type="SUPFAM" id="SSF52540">
    <property type="entry name" value="P-loop containing nucleoside triphosphate hydrolases"/>
    <property type="match status" value="2"/>
</dbReference>
<evidence type="ECO:0000259" key="3">
    <source>
        <dbReference type="Pfam" id="PF13676"/>
    </source>
</evidence>
<dbReference type="InterPro" id="IPR035897">
    <property type="entry name" value="Toll_tir_struct_dom_sf"/>
</dbReference>
<dbReference type="NCBIfam" id="NF047398">
    <property type="entry name" value="AAA_KGGVGR"/>
    <property type="match status" value="1"/>
</dbReference>
<dbReference type="GO" id="GO:0043531">
    <property type="term" value="F:ADP binding"/>
    <property type="evidence" value="ECO:0007669"/>
    <property type="project" value="InterPro"/>
</dbReference>
<feature type="domain" description="AAA" evidence="2">
    <location>
        <begin position="30"/>
        <end position="67"/>
    </location>
</feature>
<dbReference type="Gene3D" id="1.25.40.10">
    <property type="entry name" value="Tetratricopeptide repeat domain"/>
    <property type="match status" value="2"/>
</dbReference>
<keyword evidence="6" id="KW-1185">Reference proteome</keyword>
<dbReference type="SUPFAM" id="SSF52200">
    <property type="entry name" value="Toll/Interleukin receptor TIR domain"/>
    <property type="match status" value="1"/>
</dbReference>
<gene>
    <name evidence="5" type="ORF">ETD83_09445</name>
</gene>
<dbReference type="GO" id="GO:0007165">
    <property type="term" value="P:signal transduction"/>
    <property type="evidence" value="ECO:0007669"/>
    <property type="project" value="InterPro"/>
</dbReference>
<feature type="compositionally biased region" description="Low complexity" evidence="1">
    <location>
        <begin position="1"/>
        <end position="21"/>
    </location>
</feature>